<dbReference type="Pfam" id="PF08889">
    <property type="entry name" value="WbqC"/>
    <property type="match status" value="2"/>
</dbReference>
<dbReference type="Proteomes" id="UP000006073">
    <property type="component" value="Unassembled WGS sequence"/>
</dbReference>
<evidence type="ECO:0000313" key="1">
    <source>
        <dbReference type="EMBL" id="EOZ97028.1"/>
    </source>
</evidence>
<dbReference type="eggNOG" id="COG0224">
    <property type="taxonomic scope" value="Bacteria"/>
</dbReference>
<accession>S2E486</accession>
<evidence type="ECO:0000313" key="2">
    <source>
        <dbReference type="Proteomes" id="UP000006073"/>
    </source>
</evidence>
<dbReference type="EMBL" id="ALWO02000031">
    <property type="protein sequence ID" value="EOZ97028.1"/>
    <property type="molecule type" value="Genomic_DNA"/>
</dbReference>
<dbReference type="STRING" id="1189612.A33Q_1946"/>
<protein>
    <recommendedName>
        <fullName evidence="3">WbqC-like protein family protein</fullName>
    </recommendedName>
</protein>
<sequence>MGIITELFHLPSIEYFTAIHGFDEVWLDDQERFQKQSFRNRTSILLANKTEKLSVPVYGGNKNRPYKDIRIDYEQKWLNVHLRGIQSAYGKAPFFEYYFPYLEKVYLKKLPFLIDMNRELLTVCLTLLRWKISVKLLSERDEKAEMRDLRGLIQSKVHFTERDIYSPKPYSQLFGVDFVPNLSIIDLLFCTGPEATAVIAASKKMNEQ</sequence>
<dbReference type="RefSeq" id="WP_009034551.1">
    <property type="nucleotide sequence ID" value="NZ_ALWO02000031.1"/>
</dbReference>
<reference evidence="1 2" key="1">
    <citation type="journal article" date="2013" name="Genome Announc.">
        <title>Draft Genome Sequence of Indibacter alkaliphilus Strain LW1T, Isolated from Lonar Lake, a Haloalkaline Lake in the Buldana District of Maharashtra, India.</title>
        <authorList>
            <person name="Singh A."/>
            <person name="Kumar Jangir P."/>
            <person name="Sharma R."/>
            <person name="Singh A."/>
            <person name="Kumar Pinnaka A."/>
            <person name="Shivaji S."/>
        </authorList>
    </citation>
    <scope>NUCLEOTIDE SEQUENCE [LARGE SCALE GENOMIC DNA]</scope>
    <source>
        <strain evidence="2">CCUG 57479 / KCTC 22604 / LW1</strain>
    </source>
</reference>
<evidence type="ECO:0008006" key="3">
    <source>
        <dbReference type="Google" id="ProtNLM"/>
    </source>
</evidence>
<dbReference type="OrthoDB" id="1523452at2"/>
<dbReference type="InterPro" id="IPR014985">
    <property type="entry name" value="WbqC"/>
</dbReference>
<gene>
    <name evidence="1" type="ORF">A33Q_1946</name>
</gene>
<dbReference type="AlphaFoldDB" id="S2E486"/>
<organism evidence="1 2">
    <name type="scientific">Indibacter alkaliphilus (strain CCUG 57479 / KCTC 22604 / LW1)</name>
    <dbReference type="NCBI Taxonomy" id="1189612"/>
    <lineage>
        <taxon>Bacteria</taxon>
        <taxon>Pseudomonadati</taxon>
        <taxon>Bacteroidota</taxon>
        <taxon>Cytophagia</taxon>
        <taxon>Cytophagales</taxon>
        <taxon>Cyclobacteriaceae</taxon>
    </lineage>
</organism>
<keyword evidence="2" id="KW-1185">Reference proteome</keyword>
<comment type="caution">
    <text evidence="1">The sequence shown here is derived from an EMBL/GenBank/DDBJ whole genome shotgun (WGS) entry which is preliminary data.</text>
</comment>
<proteinExistence type="predicted"/>
<name>S2E486_INDAL</name>